<keyword evidence="3" id="KW-0813">Transport</keyword>
<dbReference type="GO" id="GO:0030424">
    <property type="term" value="C:axon"/>
    <property type="evidence" value="ECO:0007669"/>
    <property type="project" value="TreeGrafter"/>
</dbReference>
<keyword evidence="12" id="KW-0112">Calmodulin-binding</keyword>
<evidence type="ECO:0000256" key="5">
    <source>
        <dbReference type="ARBA" id="ARBA00022475"/>
    </source>
</evidence>
<feature type="region of interest" description="Disordered" evidence="20">
    <location>
        <begin position="679"/>
        <end position="701"/>
    </location>
</feature>
<keyword evidence="5" id="KW-1003">Cell membrane</keyword>
<feature type="domain" description="Calx-beta" evidence="22">
    <location>
        <begin position="463"/>
        <end position="562"/>
    </location>
</feature>
<accession>A0A7R9BZE1</accession>
<evidence type="ECO:0000256" key="17">
    <source>
        <dbReference type="ARBA" id="ARBA00023180"/>
    </source>
</evidence>
<feature type="transmembrane region" description="Helical" evidence="21">
    <location>
        <begin position="757"/>
        <end position="779"/>
    </location>
</feature>
<feature type="region of interest" description="Disordered" evidence="20">
    <location>
        <begin position="318"/>
        <end position="338"/>
    </location>
</feature>
<dbReference type="GO" id="GO:0005432">
    <property type="term" value="F:calcium:sodium antiporter activity"/>
    <property type="evidence" value="ECO:0007669"/>
    <property type="project" value="InterPro"/>
</dbReference>
<evidence type="ECO:0000256" key="16">
    <source>
        <dbReference type="ARBA" id="ARBA00023136"/>
    </source>
</evidence>
<dbReference type="PANTHER" id="PTHR11878">
    <property type="entry name" value="SODIUM/CALCIUM EXCHANGER"/>
    <property type="match status" value="1"/>
</dbReference>
<dbReference type="Gene3D" id="2.60.40.2030">
    <property type="match status" value="2"/>
</dbReference>
<keyword evidence="14" id="KW-0915">Sodium</keyword>
<feature type="transmembrane region" description="Helical" evidence="21">
    <location>
        <begin position="12"/>
        <end position="29"/>
    </location>
</feature>
<evidence type="ECO:0000256" key="14">
    <source>
        <dbReference type="ARBA" id="ARBA00023053"/>
    </source>
</evidence>
<keyword evidence="17" id="KW-0325">Glycoprotein</keyword>
<dbReference type="GO" id="GO:0042383">
    <property type="term" value="C:sarcolemma"/>
    <property type="evidence" value="ECO:0007669"/>
    <property type="project" value="TreeGrafter"/>
</dbReference>
<dbReference type="InterPro" id="IPR004837">
    <property type="entry name" value="NaCa_Exmemb"/>
</dbReference>
<evidence type="ECO:0000256" key="9">
    <source>
        <dbReference type="ARBA" id="ARBA00022729"/>
    </source>
</evidence>
<keyword evidence="15" id="KW-0406">Ion transport</keyword>
<gene>
    <name evidence="23" type="ORF">NMOB1V02_LOCUS10958</name>
</gene>
<keyword evidence="6" id="KW-0109">Calcium transport</keyword>
<feature type="transmembrane region" description="Helical" evidence="21">
    <location>
        <begin position="730"/>
        <end position="750"/>
    </location>
</feature>
<dbReference type="Gene3D" id="1.20.1420.30">
    <property type="entry name" value="NCX, central ion-binding region"/>
    <property type="match status" value="2"/>
</dbReference>
<evidence type="ECO:0000256" key="7">
    <source>
        <dbReference type="ARBA" id="ARBA00022692"/>
    </source>
</evidence>
<dbReference type="NCBIfam" id="TIGR00845">
    <property type="entry name" value="caca"/>
    <property type="match status" value="1"/>
</dbReference>
<evidence type="ECO:0000313" key="23">
    <source>
        <dbReference type="EMBL" id="CAD7283342.1"/>
    </source>
</evidence>
<organism evidence="23">
    <name type="scientific">Notodromas monacha</name>
    <dbReference type="NCBI Taxonomy" id="399045"/>
    <lineage>
        <taxon>Eukaryota</taxon>
        <taxon>Metazoa</taxon>
        <taxon>Ecdysozoa</taxon>
        <taxon>Arthropoda</taxon>
        <taxon>Crustacea</taxon>
        <taxon>Oligostraca</taxon>
        <taxon>Ostracoda</taxon>
        <taxon>Podocopa</taxon>
        <taxon>Podocopida</taxon>
        <taxon>Cypridocopina</taxon>
        <taxon>Cypridoidea</taxon>
        <taxon>Cyprididae</taxon>
        <taxon>Notodromas</taxon>
    </lineage>
</organism>
<feature type="transmembrane region" description="Helical" evidence="21">
    <location>
        <begin position="708"/>
        <end position="724"/>
    </location>
</feature>
<dbReference type="PANTHER" id="PTHR11878:SF65">
    <property type="entry name" value="NA_CA-EXCHANGE PROTEIN, ISOFORM G"/>
    <property type="match status" value="1"/>
</dbReference>
<dbReference type="GO" id="GO:0007154">
    <property type="term" value="P:cell communication"/>
    <property type="evidence" value="ECO:0007669"/>
    <property type="project" value="InterPro"/>
</dbReference>
<dbReference type="OrthoDB" id="418484at2759"/>
<feature type="domain" description="Calx-beta" evidence="22">
    <location>
        <begin position="324"/>
        <end position="426"/>
    </location>
</feature>
<sequence length="791" mass="88471">IPIAGDRFVRALVYFLGLCYLFIGVSIIADRFMAAIEVITSQEKEVTVKRSDGSRQIIVVRVWNETVANLTLMALGSSAPEIMLSVIEIYAKNFVAGDLGPGTIVGSAAFNLFIIIGLCVYVIPDKEVRKIKHLRVFFITATWSVFAYIWLYFILTWSSYGEVEVWEGLLTFIFFPATVVTAYIADRRLLFYKYLAKDYRLNRRGIVVEAEGGDKDSEEGGEKFKHFEEEYADEKIKEFEDHRREFICILKDLRQKNPNMDMITLVRYRSLLHDLAPGFSSRMMSILSNIMSCRIQATRKLTGGGNLAKKTHDLLQAEVESEKKQEEEKPRDPNEPTSVYFDPGHYTVMESVGSFTVTVSRDGGDLGLTLMVDYSTEDGTANAGGDYEEASGTLVFRPGDRHQTFDLTVIDDDVFEEDEHFYVRLSNLRVQYPDGRVEVAPTPGRQAAGGRPFPAKLDAPALATVMILDDDHCGIFNLADKDMEIVESVGECEVKVTRWSGARGRVAVPYRTVEGTAKPEKDYEPVTGELVFENEETEKNIIVRIIEEDSYEKDVLFYVEITEPRQILAGEADLDKIMAKQASELTEDEKIAMLGKPKLGDNLVCQVNTSHYLQYTYIILLVQVSSSSPTISCDRSYLIRVKESKEFKNTVDKLLQRANASIVVGTSSWKEQFSEALTVSAGDDDGGDDDDDEGGDDDDERLPSCGDYIMHFLTLFWKLLFAFVPPTDYWDGWLCFTVAILWIGLLTAFIGDLAGHFGCAIGLADSVTAISFVALGTSIPDTFASKVAAIQ</sequence>
<feature type="transmembrane region" description="Helical" evidence="21">
    <location>
        <begin position="104"/>
        <end position="124"/>
    </location>
</feature>
<dbReference type="EMBL" id="CAJPEX010005249">
    <property type="protein sequence ID" value="CAG0923494.1"/>
    <property type="molecule type" value="Genomic_DNA"/>
</dbReference>
<evidence type="ECO:0000256" key="1">
    <source>
        <dbReference type="ARBA" id="ARBA00004651"/>
    </source>
</evidence>
<dbReference type="InterPro" id="IPR032452">
    <property type="entry name" value="Na_Ca_Ex_C-exten"/>
</dbReference>
<evidence type="ECO:0000256" key="20">
    <source>
        <dbReference type="SAM" id="MobiDB-lite"/>
    </source>
</evidence>
<dbReference type="Pfam" id="PF01699">
    <property type="entry name" value="Na_Ca_ex"/>
    <property type="match status" value="2"/>
</dbReference>
<name>A0A7R9BZE1_9CRUS</name>
<dbReference type="AlphaFoldDB" id="A0A7R9BZE1"/>
<evidence type="ECO:0000256" key="10">
    <source>
        <dbReference type="ARBA" id="ARBA00022737"/>
    </source>
</evidence>
<evidence type="ECO:0000256" key="18">
    <source>
        <dbReference type="ARBA" id="ARBA00023201"/>
    </source>
</evidence>
<feature type="compositionally biased region" description="Basic and acidic residues" evidence="20">
    <location>
        <begin position="318"/>
        <end position="334"/>
    </location>
</feature>
<evidence type="ECO:0000256" key="21">
    <source>
        <dbReference type="SAM" id="Phobius"/>
    </source>
</evidence>
<dbReference type="InterPro" id="IPR038081">
    <property type="entry name" value="CalX-like_sf"/>
</dbReference>
<feature type="transmembrane region" description="Helical" evidence="21">
    <location>
        <begin position="136"/>
        <end position="153"/>
    </location>
</feature>
<reference evidence="23" key="1">
    <citation type="submission" date="2020-11" db="EMBL/GenBank/DDBJ databases">
        <authorList>
            <person name="Tran Van P."/>
        </authorList>
    </citation>
    <scope>NUCLEOTIDE SEQUENCE</scope>
</reference>
<evidence type="ECO:0000313" key="24">
    <source>
        <dbReference type="Proteomes" id="UP000678499"/>
    </source>
</evidence>
<dbReference type="InterPro" id="IPR044880">
    <property type="entry name" value="NCX_ion-bd_dom_sf"/>
</dbReference>
<protein>
    <recommendedName>
        <fullName evidence="22">Calx-beta domain-containing protein</fullName>
    </recommendedName>
</protein>
<keyword evidence="13 21" id="KW-1133">Transmembrane helix</keyword>
<evidence type="ECO:0000256" key="19">
    <source>
        <dbReference type="ARBA" id="ARBA00033667"/>
    </source>
</evidence>
<evidence type="ECO:0000256" key="13">
    <source>
        <dbReference type="ARBA" id="ARBA00022989"/>
    </source>
</evidence>
<evidence type="ECO:0000259" key="22">
    <source>
        <dbReference type="SMART" id="SM00237"/>
    </source>
</evidence>
<dbReference type="GO" id="GO:0098794">
    <property type="term" value="C:postsynapse"/>
    <property type="evidence" value="ECO:0007669"/>
    <property type="project" value="TreeGrafter"/>
</dbReference>
<feature type="non-terminal residue" evidence="23">
    <location>
        <position position="1"/>
    </location>
</feature>
<dbReference type="InterPro" id="IPR003644">
    <property type="entry name" value="Calx_beta"/>
</dbReference>
<dbReference type="PRINTS" id="PR01259">
    <property type="entry name" value="NACAEXCHNGR"/>
</dbReference>
<evidence type="ECO:0000256" key="3">
    <source>
        <dbReference type="ARBA" id="ARBA00022448"/>
    </source>
</evidence>
<feature type="transmembrane region" description="Helical" evidence="21">
    <location>
        <begin position="165"/>
        <end position="185"/>
    </location>
</feature>
<evidence type="ECO:0000256" key="6">
    <source>
        <dbReference type="ARBA" id="ARBA00022568"/>
    </source>
</evidence>
<keyword evidence="7 21" id="KW-0812">Transmembrane</keyword>
<evidence type="ECO:0000256" key="12">
    <source>
        <dbReference type="ARBA" id="ARBA00022860"/>
    </source>
</evidence>
<dbReference type="InterPro" id="IPR004836">
    <property type="entry name" value="Na_Ca_Ex"/>
</dbReference>
<dbReference type="EMBL" id="OA887286">
    <property type="protein sequence ID" value="CAD7283342.1"/>
    <property type="molecule type" value="Genomic_DNA"/>
</dbReference>
<dbReference type="SUPFAM" id="SSF141072">
    <property type="entry name" value="CalX-like"/>
    <property type="match status" value="2"/>
</dbReference>
<feature type="compositionally biased region" description="Acidic residues" evidence="20">
    <location>
        <begin position="682"/>
        <end position="700"/>
    </location>
</feature>
<keyword evidence="16 21" id="KW-0472">Membrane</keyword>
<dbReference type="GO" id="GO:0098703">
    <property type="term" value="P:calcium ion import across plasma membrane"/>
    <property type="evidence" value="ECO:0007669"/>
    <property type="project" value="TreeGrafter"/>
</dbReference>
<dbReference type="InterPro" id="IPR051171">
    <property type="entry name" value="CaCA"/>
</dbReference>
<dbReference type="GO" id="GO:0046872">
    <property type="term" value="F:metal ion binding"/>
    <property type="evidence" value="ECO:0007669"/>
    <property type="project" value="UniProtKB-KW"/>
</dbReference>
<keyword evidence="11" id="KW-0106">Calcium</keyword>
<dbReference type="Pfam" id="PF16494">
    <property type="entry name" value="Na_Ca_ex_C"/>
    <property type="match status" value="1"/>
</dbReference>
<feature type="non-terminal residue" evidence="23">
    <location>
        <position position="791"/>
    </location>
</feature>
<dbReference type="GO" id="GO:0005516">
    <property type="term" value="F:calmodulin binding"/>
    <property type="evidence" value="ECO:0007669"/>
    <property type="project" value="UniProtKB-KW"/>
</dbReference>
<keyword evidence="10" id="KW-0677">Repeat</keyword>
<evidence type="ECO:0000256" key="2">
    <source>
        <dbReference type="ARBA" id="ARBA00007489"/>
    </source>
</evidence>
<comment type="subcellular location">
    <subcellularLocation>
        <location evidence="1">Cell membrane</location>
        <topology evidence="1">Multi-pass membrane protein</topology>
    </subcellularLocation>
</comment>
<keyword evidence="18" id="KW-0739">Sodium transport</keyword>
<dbReference type="Proteomes" id="UP000678499">
    <property type="component" value="Unassembled WGS sequence"/>
</dbReference>
<dbReference type="SMART" id="SM00237">
    <property type="entry name" value="Calx_beta"/>
    <property type="match status" value="2"/>
</dbReference>
<proteinExistence type="inferred from homology"/>
<comment type="similarity">
    <text evidence="2">Belongs to the Ca(2+):cation antiporter (CaCA) (TC 2.A.19) family. SLC8 subfamily.</text>
</comment>
<evidence type="ECO:0000256" key="11">
    <source>
        <dbReference type="ARBA" id="ARBA00022837"/>
    </source>
</evidence>
<dbReference type="Pfam" id="PF03160">
    <property type="entry name" value="Calx-beta"/>
    <property type="match status" value="2"/>
</dbReference>
<evidence type="ECO:0000256" key="4">
    <source>
        <dbReference type="ARBA" id="ARBA00022449"/>
    </source>
</evidence>
<keyword evidence="4" id="KW-0050">Antiport</keyword>
<evidence type="ECO:0000256" key="8">
    <source>
        <dbReference type="ARBA" id="ARBA00022723"/>
    </source>
</evidence>
<keyword evidence="8" id="KW-0479">Metal-binding</keyword>
<keyword evidence="9" id="KW-0732">Signal</keyword>
<comment type="catalytic activity">
    <reaction evidence="19">
        <text>Ca(2+)(in) + 3 Na(+)(out) = Ca(2+)(out) + 3 Na(+)(in)</text>
        <dbReference type="Rhea" id="RHEA:69955"/>
        <dbReference type="ChEBI" id="CHEBI:29101"/>
        <dbReference type="ChEBI" id="CHEBI:29108"/>
    </reaction>
</comment>
<evidence type="ECO:0000256" key="15">
    <source>
        <dbReference type="ARBA" id="ARBA00023065"/>
    </source>
</evidence>
<keyword evidence="24" id="KW-1185">Reference proteome</keyword>